<evidence type="ECO:0000256" key="1">
    <source>
        <dbReference type="ARBA" id="ARBA00006484"/>
    </source>
</evidence>
<dbReference type="OrthoDB" id="542013at2759"/>
<dbReference type="InterPro" id="IPR002347">
    <property type="entry name" value="SDR_fam"/>
</dbReference>
<evidence type="ECO:0000313" key="3">
    <source>
        <dbReference type="EMBL" id="GAU51190.1"/>
    </source>
</evidence>
<dbReference type="Proteomes" id="UP000242715">
    <property type="component" value="Unassembled WGS sequence"/>
</dbReference>
<dbReference type="Pfam" id="PF00106">
    <property type="entry name" value="adh_short"/>
    <property type="match status" value="1"/>
</dbReference>
<accession>A0A2Z6PII6</accession>
<organism evidence="3 4">
    <name type="scientific">Trifolium subterraneum</name>
    <name type="common">Subterranean clover</name>
    <dbReference type="NCBI Taxonomy" id="3900"/>
    <lineage>
        <taxon>Eukaryota</taxon>
        <taxon>Viridiplantae</taxon>
        <taxon>Streptophyta</taxon>
        <taxon>Embryophyta</taxon>
        <taxon>Tracheophyta</taxon>
        <taxon>Spermatophyta</taxon>
        <taxon>Magnoliopsida</taxon>
        <taxon>eudicotyledons</taxon>
        <taxon>Gunneridae</taxon>
        <taxon>Pentapetalae</taxon>
        <taxon>rosids</taxon>
        <taxon>fabids</taxon>
        <taxon>Fabales</taxon>
        <taxon>Fabaceae</taxon>
        <taxon>Papilionoideae</taxon>
        <taxon>50 kb inversion clade</taxon>
        <taxon>NPAAA clade</taxon>
        <taxon>Hologalegina</taxon>
        <taxon>IRL clade</taxon>
        <taxon>Trifolieae</taxon>
        <taxon>Trifolium</taxon>
    </lineage>
</organism>
<gene>
    <name evidence="3" type="ORF">TSUD_412160</name>
</gene>
<name>A0A2Z6PII6_TRISU</name>
<sequence>MALLWRVIDLIKDLWRALFFICSIQFWRMTLLWTFSVAYSHFQLLKDSLFSQKIVSYPRSSPSTVPNRPVCVITGATSGLGLSTACKLSKEGYVIVIVGRSEQLLSETITKIKGWHEDARLKAFQADLSSIESIIKFKNSLRQWLLDSDLHCSIQILINNAGILATSPRATAEGFDQMIGTNYISAFVLTKLLLPLLESSPVSAKIVNVASFTHRADFTTIALLYNLLKLFSSVTGLQVDEGTVSGKRFLSSKRYPYAQIYEYSKICLLLFSFELHRQLCQMGKSHQIFVKGTCFLANVYADMYTMSWLRIACQTRKSHDRKMFKWEQLYSYENSLESLVHLWLGLTKCCINSTNKSEFSVADPGVVQTNIMRDFPVCLSWLAFFVLKRLRLLQSPESGKEAIIDAALAPPGTSGAYFFGGKGRTINSSALSRNAKLAHELWETTCNMLSVTPFDNEKERF</sequence>
<dbReference type="PANTHER" id="PTHR24320">
    <property type="entry name" value="RETINOL DEHYDROGENASE"/>
    <property type="match status" value="1"/>
</dbReference>
<dbReference type="AlphaFoldDB" id="A0A2Z6PII6"/>
<evidence type="ECO:0000313" key="4">
    <source>
        <dbReference type="Proteomes" id="UP000242715"/>
    </source>
</evidence>
<evidence type="ECO:0000256" key="2">
    <source>
        <dbReference type="ARBA" id="ARBA00023002"/>
    </source>
</evidence>
<protein>
    <submittedName>
        <fullName evidence="3">Uncharacterized protein</fullName>
    </submittedName>
</protein>
<keyword evidence="2" id="KW-0560">Oxidoreductase</keyword>
<reference evidence="4" key="1">
    <citation type="journal article" date="2017" name="Front. Plant Sci.">
        <title>Climate Clever Clovers: New Paradigm to Reduce the Environmental Footprint of Ruminants by Breeding Low Methanogenic Forages Utilizing Haplotype Variation.</title>
        <authorList>
            <person name="Kaur P."/>
            <person name="Appels R."/>
            <person name="Bayer P.E."/>
            <person name="Keeble-Gagnere G."/>
            <person name="Wang J."/>
            <person name="Hirakawa H."/>
            <person name="Shirasawa K."/>
            <person name="Vercoe P."/>
            <person name="Stefanova K."/>
            <person name="Durmic Z."/>
            <person name="Nichols P."/>
            <person name="Revell C."/>
            <person name="Isobe S.N."/>
            <person name="Edwards D."/>
            <person name="Erskine W."/>
        </authorList>
    </citation>
    <scope>NUCLEOTIDE SEQUENCE [LARGE SCALE GENOMIC DNA]</scope>
    <source>
        <strain evidence="4">cv. Daliak</strain>
    </source>
</reference>
<proteinExistence type="inferred from homology"/>
<dbReference type="PANTHER" id="PTHR24320:SF227">
    <property type="entry name" value="RETINOL DEHYDROGENASE 11"/>
    <property type="match status" value="1"/>
</dbReference>
<dbReference type="EMBL" id="DF975012">
    <property type="protein sequence ID" value="GAU51190.1"/>
    <property type="molecule type" value="Genomic_DNA"/>
</dbReference>
<dbReference type="InterPro" id="IPR036291">
    <property type="entry name" value="NAD(P)-bd_dom_sf"/>
</dbReference>
<comment type="similarity">
    <text evidence="1">Belongs to the short-chain dehydrogenases/reductases (SDR) family.</text>
</comment>
<dbReference type="Gene3D" id="3.40.50.720">
    <property type="entry name" value="NAD(P)-binding Rossmann-like Domain"/>
    <property type="match status" value="1"/>
</dbReference>
<dbReference type="SUPFAM" id="SSF51735">
    <property type="entry name" value="NAD(P)-binding Rossmann-fold domains"/>
    <property type="match status" value="1"/>
</dbReference>
<dbReference type="PRINTS" id="PR00081">
    <property type="entry name" value="GDHRDH"/>
</dbReference>
<dbReference type="GO" id="GO:0016491">
    <property type="term" value="F:oxidoreductase activity"/>
    <property type="evidence" value="ECO:0007669"/>
    <property type="project" value="UniProtKB-KW"/>
</dbReference>
<keyword evidence="4" id="KW-1185">Reference proteome</keyword>